<sequence length="150" mass="16602">MTEVTRVIPASADDVFDVLADGWSYAGWVVGASHIRGVDPEWPAEGSSIHHNSGPWPVQVSDRTTVLRMERDRLLELDARLWVFGKVTIRLTLVPLGPNRTEVRMVEKPTGGPARLAPEPLRSMVLRPRNTEALARLADMAAGRGSERRT</sequence>
<protein>
    <submittedName>
        <fullName evidence="1">Polyketide cyclase / dehydrase and lipid transport</fullName>
    </submittedName>
</protein>
<keyword evidence="2" id="KW-1185">Reference proteome</keyword>
<dbReference type="OrthoDB" id="4483486at2"/>
<dbReference type="AlphaFoldDB" id="A0A1I5YE86"/>
<dbReference type="STRING" id="587909.SAMN05421810_10797"/>
<dbReference type="EMBL" id="FOWW01000007">
    <property type="protein sequence ID" value="SFQ42512.1"/>
    <property type="molecule type" value="Genomic_DNA"/>
</dbReference>
<evidence type="ECO:0000313" key="2">
    <source>
        <dbReference type="Proteomes" id="UP000198727"/>
    </source>
</evidence>
<dbReference type="CDD" id="cd07812">
    <property type="entry name" value="SRPBCC"/>
    <property type="match status" value="1"/>
</dbReference>
<dbReference type="Pfam" id="PF10604">
    <property type="entry name" value="Polyketide_cyc2"/>
    <property type="match status" value="1"/>
</dbReference>
<proteinExistence type="predicted"/>
<dbReference type="Proteomes" id="UP000198727">
    <property type="component" value="Unassembled WGS sequence"/>
</dbReference>
<dbReference type="RefSeq" id="WP_092532458.1">
    <property type="nucleotide sequence ID" value="NZ_FOWW01000007.1"/>
</dbReference>
<name>A0A1I5YE86_9PSEU</name>
<dbReference type="SUPFAM" id="SSF55961">
    <property type="entry name" value="Bet v1-like"/>
    <property type="match status" value="1"/>
</dbReference>
<dbReference type="InterPro" id="IPR023393">
    <property type="entry name" value="START-like_dom_sf"/>
</dbReference>
<dbReference type="InterPro" id="IPR019587">
    <property type="entry name" value="Polyketide_cyclase/dehydratase"/>
</dbReference>
<gene>
    <name evidence="1" type="ORF">SAMN05421810_10797</name>
</gene>
<evidence type="ECO:0000313" key="1">
    <source>
        <dbReference type="EMBL" id="SFQ42512.1"/>
    </source>
</evidence>
<dbReference type="Gene3D" id="3.30.530.20">
    <property type="match status" value="1"/>
</dbReference>
<reference evidence="2" key="1">
    <citation type="submission" date="2016-10" db="EMBL/GenBank/DDBJ databases">
        <authorList>
            <person name="Varghese N."/>
            <person name="Submissions S."/>
        </authorList>
    </citation>
    <scope>NUCLEOTIDE SEQUENCE [LARGE SCALE GENOMIC DNA]</scope>
    <source>
        <strain evidence="2">CGMCC 4.5579</strain>
    </source>
</reference>
<organism evidence="1 2">
    <name type="scientific">Amycolatopsis arida</name>
    <dbReference type="NCBI Taxonomy" id="587909"/>
    <lineage>
        <taxon>Bacteria</taxon>
        <taxon>Bacillati</taxon>
        <taxon>Actinomycetota</taxon>
        <taxon>Actinomycetes</taxon>
        <taxon>Pseudonocardiales</taxon>
        <taxon>Pseudonocardiaceae</taxon>
        <taxon>Amycolatopsis</taxon>
    </lineage>
</organism>
<accession>A0A1I5YE86</accession>